<proteinExistence type="predicted"/>
<evidence type="ECO:0000313" key="2">
    <source>
        <dbReference type="Proteomes" id="UP000289738"/>
    </source>
</evidence>
<name>A0A445AR99_ARAHY</name>
<accession>A0A445AR99</accession>
<sequence length="104" mass="11210">MDHHAYAMDPCHANIPPCMPPSPRIPDTIDISDAIVVFFAVVFCISPLSPEVPSASSSAVSASSLEVSLPSSSAVSVSLPSSLRSWRHLRRLQAEMEYLVLTCK</sequence>
<protein>
    <submittedName>
        <fullName evidence="1">Uncharacterized protein</fullName>
    </submittedName>
</protein>
<dbReference type="EMBL" id="SDMP01000011">
    <property type="protein sequence ID" value="RYR28966.1"/>
    <property type="molecule type" value="Genomic_DNA"/>
</dbReference>
<reference evidence="1 2" key="1">
    <citation type="submission" date="2019-01" db="EMBL/GenBank/DDBJ databases">
        <title>Sequencing of cultivated peanut Arachis hypogaea provides insights into genome evolution and oil improvement.</title>
        <authorList>
            <person name="Chen X."/>
        </authorList>
    </citation>
    <scope>NUCLEOTIDE SEQUENCE [LARGE SCALE GENOMIC DNA]</scope>
    <source>
        <strain evidence="2">cv. Fuhuasheng</strain>
        <tissue evidence="1">Leaves</tissue>
    </source>
</reference>
<dbReference type="Proteomes" id="UP000289738">
    <property type="component" value="Chromosome B01"/>
</dbReference>
<dbReference type="AlphaFoldDB" id="A0A445AR99"/>
<gene>
    <name evidence="1" type="ORF">Ahy_B01g053198</name>
</gene>
<organism evidence="1 2">
    <name type="scientific">Arachis hypogaea</name>
    <name type="common">Peanut</name>
    <dbReference type="NCBI Taxonomy" id="3818"/>
    <lineage>
        <taxon>Eukaryota</taxon>
        <taxon>Viridiplantae</taxon>
        <taxon>Streptophyta</taxon>
        <taxon>Embryophyta</taxon>
        <taxon>Tracheophyta</taxon>
        <taxon>Spermatophyta</taxon>
        <taxon>Magnoliopsida</taxon>
        <taxon>eudicotyledons</taxon>
        <taxon>Gunneridae</taxon>
        <taxon>Pentapetalae</taxon>
        <taxon>rosids</taxon>
        <taxon>fabids</taxon>
        <taxon>Fabales</taxon>
        <taxon>Fabaceae</taxon>
        <taxon>Papilionoideae</taxon>
        <taxon>50 kb inversion clade</taxon>
        <taxon>dalbergioids sensu lato</taxon>
        <taxon>Dalbergieae</taxon>
        <taxon>Pterocarpus clade</taxon>
        <taxon>Arachis</taxon>
    </lineage>
</organism>
<comment type="caution">
    <text evidence="1">The sequence shown here is derived from an EMBL/GenBank/DDBJ whole genome shotgun (WGS) entry which is preliminary data.</text>
</comment>
<keyword evidence="2" id="KW-1185">Reference proteome</keyword>
<evidence type="ECO:0000313" key="1">
    <source>
        <dbReference type="EMBL" id="RYR28966.1"/>
    </source>
</evidence>